<dbReference type="Proteomes" id="UP000297814">
    <property type="component" value="Unassembled WGS sequence"/>
</dbReference>
<name>A0A4Z1GI64_9HELO</name>
<dbReference type="AlphaFoldDB" id="A0A4Z1GI64"/>
<dbReference type="EMBL" id="PQXK01000210">
    <property type="protein sequence ID" value="TGO34161.1"/>
    <property type="molecule type" value="Genomic_DNA"/>
</dbReference>
<proteinExistence type="predicted"/>
<comment type="caution">
    <text evidence="1">The sequence shown here is derived from an EMBL/GenBank/DDBJ whole genome shotgun (WGS) entry which is preliminary data.</text>
</comment>
<gene>
    <name evidence="1" type="ORF">BHYA_0210g00180</name>
</gene>
<evidence type="ECO:0000313" key="1">
    <source>
        <dbReference type="EMBL" id="TGO34161.1"/>
    </source>
</evidence>
<keyword evidence="2" id="KW-1185">Reference proteome</keyword>
<evidence type="ECO:0000313" key="2">
    <source>
        <dbReference type="Proteomes" id="UP000297814"/>
    </source>
</evidence>
<protein>
    <submittedName>
        <fullName evidence="1">Uncharacterized protein</fullName>
    </submittedName>
</protein>
<organism evidence="1 2">
    <name type="scientific">Botrytis hyacinthi</name>
    <dbReference type="NCBI Taxonomy" id="278943"/>
    <lineage>
        <taxon>Eukaryota</taxon>
        <taxon>Fungi</taxon>
        <taxon>Dikarya</taxon>
        <taxon>Ascomycota</taxon>
        <taxon>Pezizomycotina</taxon>
        <taxon>Leotiomycetes</taxon>
        <taxon>Helotiales</taxon>
        <taxon>Sclerotiniaceae</taxon>
        <taxon>Botrytis</taxon>
    </lineage>
</organism>
<reference evidence="1 2" key="1">
    <citation type="submission" date="2017-12" db="EMBL/GenBank/DDBJ databases">
        <title>Comparative genomics of Botrytis spp.</title>
        <authorList>
            <person name="Valero-Jimenez C.A."/>
            <person name="Tapia P."/>
            <person name="Veloso J."/>
            <person name="Silva-Moreno E."/>
            <person name="Staats M."/>
            <person name="Valdes J.H."/>
            <person name="Van Kan J.A.L."/>
        </authorList>
    </citation>
    <scope>NUCLEOTIDE SEQUENCE [LARGE SCALE GENOMIC DNA]</scope>
    <source>
        <strain evidence="1 2">Bh0001</strain>
    </source>
</reference>
<sequence>MSRENFTVLKNREEFIVIIRRMLGHAYDPPFPYHSYKGTGADFVGLRSIKERVPESGRSQYAGQLLKRSYMGRVSRTMLDRILGGPPLPICVLNEYTCLEQFDFE</sequence>
<accession>A0A4Z1GI64</accession>